<dbReference type="InterPro" id="IPR013783">
    <property type="entry name" value="Ig-like_fold"/>
</dbReference>
<dbReference type="PANTHER" id="PTHR34819:SF3">
    <property type="entry name" value="CELL SURFACE PROTEIN"/>
    <property type="match status" value="1"/>
</dbReference>
<dbReference type="InterPro" id="IPR047589">
    <property type="entry name" value="DUF11_rpt"/>
</dbReference>
<evidence type="ECO:0000313" key="3">
    <source>
        <dbReference type="EMBL" id="GGL92741.1"/>
    </source>
</evidence>
<dbReference type="InterPro" id="IPR051172">
    <property type="entry name" value="Chlamydia_OmcB"/>
</dbReference>
<dbReference type="RefSeq" id="WP_188974085.1">
    <property type="nucleotide sequence ID" value="NZ_BMOL01000024.1"/>
</dbReference>
<feature type="domain" description="DUF11" evidence="2">
    <location>
        <begin position="600"/>
        <end position="706"/>
    </location>
</feature>
<dbReference type="InterPro" id="IPR001434">
    <property type="entry name" value="OmcB-like_DUF11"/>
</dbReference>
<organism evidence="3 4">
    <name type="scientific">Deinococcus aerolatus</name>
    <dbReference type="NCBI Taxonomy" id="522487"/>
    <lineage>
        <taxon>Bacteria</taxon>
        <taxon>Thermotogati</taxon>
        <taxon>Deinococcota</taxon>
        <taxon>Deinococci</taxon>
        <taxon>Deinococcales</taxon>
        <taxon>Deinococcaceae</taxon>
        <taxon>Deinococcus</taxon>
    </lineage>
</organism>
<evidence type="ECO:0000256" key="1">
    <source>
        <dbReference type="SAM" id="SignalP"/>
    </source>
</evidence>
<feature type="signal peptide" evidence="1">
    <location>
        <begin position="1"/>
        <end position="22"/>
    </location>
</feature>
<dbReference type="NCBIfam" id="TIGR01451">
    <property type="entry name" value="B_ant_repeat"/>
    <property type="match status" value="2"/>
</dbReference>
<feature type="chain" id="PRO_5046888280" description="DUF11 domain-containing protein" evidence="1">
    <location>
        <begin position="23"/>
        <end position="936"/>
    </location>
</feature>
<dbReference type="EMBL" id="BMOL01000024">
    <property type="protein sequence ID" value="GGL92741.1"/>
    <property type="molecule type" value="Genomic_DNA"/>
</dbReference>
<feature type="domain" description="DUF11" evidence="2">
    <location>
        <begin position="485"/>
        <end position="591"/>
    </location>
</feature>
<evidence type="ECO:0000259" key="2">
    <source>
        <dbReference type="Pfam" id="PF01345"/>
    </source>
</evidence>
<gene>
    <name evidence="3" type="ORF">GCM10010840_33580</name>
</gene>
<name>A0ABQ2GER9_9DEIO</name>
<keyword evidence="4" id="KW-1185">Reference proteome</keyword>
<evidence type="ECO:0000313" key="4">
    <source>
        <dbReference type="Proteomes" id="UP000639973"/>
    </source>
</evidence>
<feature type="domain" description="DUF11" evidence="2">
    <location>
        <begin position="196"/>
        <end position="327"/>
    </location>
</feature>
<reference evidence="4" key="1">
    <citation type="journal article" date="2019" name="Int. J. Syst. Evol. Microbiol.">
        <title>The Global Catalogue of Microorganisms (GCM) 10K type strain sequencing project: providing services to taxonomists for standard genome sequencing and annotation.</title>
        <authorList>
            <consortium name="The Broad Institute Genomics Platform"/>
            <consortium name="The Broad Institute Genome Sequencing Center for Infectious Disease"/>
            <person name="Wu L."/>
            <person name="Ma J."/>
        </authorList>
    </citation>
    <scope>NUCLEOTIDE SEQUENCE [LARGE SCALE GENOMIC DNA]</scope>
    <source>
        <strain evidence="4">JCM 15442</strain>
    </source>
</reference>
<accession>A0ABQ2GER9</accession>
<protein>
    <recommendedName>
        <fullName evidence="2">DUF11 domain-containing protein</fullName>
    </recommendedName>
</protein>
<sequence>MTRSLFILPTLLLGLLLPGAHAGAQSLTPAGTVITNQAQAEFLSPDTNQPVVSTSNVVQTTVSAVCALSVTPDGTPAQPGQSAALLPGEAATFVYKIVNAGNATSTFAVSARTEAGGTSFPGLRLVLDLNGNGVADANEPEISSVTLEADRSADVLLLVDAISAGDAFVNLMASCAGGQSDSNNVSVVRISPPPELAVSKSFSPALLRPGSETTVTVKTTNGGRGQSREVILTDLLTEQLAQGLSFVAGSAASNVSSNGGTLEYTADGVDWAATAGPVVRGVRARVPSLAPGADLTLTFKMRAGASAENKVIPNTATVLTGKQTVTDTARVDVRYLPAVAIGPEGNPEAPEGSAADRQSKALAVVAQPVCFDHTAKNTGDVKDVFTLSVSYPTGGAAATFYGQDGQPLAQPLPLEAGQSAPVRVCYTSTQTGPLDARITIKGNRGTSNTTADAVQSVEGGLPELVKSYVATAKDGGATVTLPAGATVAAGDTITYRLMVQNPYTRPLTGVGVTDKLTAHLDFVSATDGGLSTGPEGAQTVRWTLDTLAPNETRVLTVVTSVSARAVDGEALKNIFQFVSTQTPDSLNSNEVMTPVWTARLTVLKNVNATEVTPGDRLAYTLTVTNKSATTSIIDAQINDTPAKGLSYIPGSSKLDGNPIADPQITGGMLTWTVAELKAGVPITLAYDTRVTPDALGELVNTVTVSGIGAGGVARAIASNRAVATVKLKLLNFAPLSDILGVVYVDRNRDGRYQEGLDTPLPRARVLLAGGRQTLTDAGGRYSFANVANGTQALRLDPLTTPYPPLHVPRDGGLSGTQTVSVNGLTGVDFPLAPLGGEVSALRRTTLTVNQGDTTVTLEKAIYVVDGGYVVTLELTTPRALEGVDLNDPLPAGATLKEGRNSLTANLPAGETNLTYRFAWTGEPRAATTDPTLSWGE</sequence>
<dbReference type="PANTHER" id="PTHR34819">
    <property type="entry name" value="LARGE CYSTEINE-RICH PERIPLASMIC PROTEIN OMCB"/>
    <property type="match status" value="1"/>
</dbReference>
<dbReference type="Pfam" id="PF01345">
    <property type="entry name" value="DUF11"/>
    <property type="match status" value="3"/>
</dbReference>
<proteinExistence type="predicted"/>
<dbReference type="Gene3D" id="2.60.40.740">
    <property type="match status" value="1"/>
</dbReference>
<dbReference type="Gene3D" id="2.60.40.10">
    <property type="entry name" value="Immunoglobulins"/>
    <property type="match status" value="1"/>
</dbReference>
<dbReference type="Proteomes" id="UP000639973">
    <property type="component" value="Unassembled WGS sequence"/>
</dbReference>
<keyword evidence="1" id="KW-0732">Signal</keyword>
<dbReference type="SUPFAM" id="SSF117074">
    <property type="entry name" value="Hypothetical protein PA1324"/>
    <property type="match status" value="1"/>
</dbReference>
<comment type="caution">
    <text evidence="3">The sequence shown here is derived from an EMBL/GenBank/DDBJ whole genome shotgun (WGS) entry which is preliminary data.</text>
</comment>